<gene>
    <name evidence="4" type="primary">8235772</name>
    <name evidence="3" type="ORF">Phum_PHUM307820</name>
</gene>
<organism>
    <name type="scientific">Pediculus humanus subsp. corporis</name>
    <name type="common">Body louse</name>
    <dbReference type="NCBI Taxonomy" id="121224"/>
    <lineage>
        <taxon>Eukaryota</taxon>
        <taxon>Metazoa</taxon>
        <taxon>Ecdysozoa</taxon>
        <taxon>Arthropoda</taxon>
        <taxon>Hexapoda</taxon>
        <taxon>Insecta</taxon>
        <taxon>Pterygota</taxon>
        <taxon>Neoptera</taxon>
        <taxon>Paraneoptera</taxon>
        <taxon>Psocodea</taxon>
        <taxon>Troctomorpha</taxon>
        <taxon>Phthiraptera</taxon>
        <taxon>Anoplura</taxon>
        <taxon>Pediculidae</taxon>
        <taxon>Pediculus</taxon>
    </lineage>
</organism>
<dbReference type="KEGG" id="phu:Phum_PHUM307820"/>
<dbReference type="GeneID" id="8235772"/>
<dbReference type="GO" id="GO:0005509">
    <property type="term" value="F:calcium ion binding"/>
    <property type="evidence" value="ECO:0007669"/>
    <property type="project" value="InterPro"/>
</dbReference>
<dbReference type="VEuPathDB" id="VectorBase:PHUM307820"/>
<dbReference type="PROSITE" id="PS01187">
    <property type="entry name" value="EGF_CA"/>
    <property type="match status" value="1"/>
</dbReference>
<dbReference type="SMART" id="SM00179">
    <property type="entry name" value="EGF_CA"/>
    <property type="match status" value="1"/>
</dbReference>
<dbReference type="EnsemblMetazoa" id="PHUM307820-RA">
    <property type="protein sequence ID" value="PHUM307820-PA"/>
    <property type="gene ID" value="PHUM307820"/>
</dbReference>
<feature type="domain" description="EGF-like calcium-binding" evidence="2">
    <location>
        <begin position="274"/>
        <end position="318"/>
    </location>
</feature>
<dbReference type="OMA" id="PIERFQW"/>
<dbReference type="SUPFAM" id="SSF57196">
    <property type="entry name" value="EGF/Laminin"/>
    <property type="match status" value="1"/>
</dbReference>
<dbReference type="Gene3D" id="2.10.25.10">
    <property type="entry name" value="Laminin"/>
    <property type="match status" value="1"/>
</dbReference>
<dbReference type="STRING" id="121224.E0VMC6"/>
<evidence type="ECO:0000313" key="3">
    <source>
        <dbReference type="EMBL" id="EEB14532.1"/>
    </source>
</evidence>
<dbReference type="InterPro" id="IPR018097">
    <property type="entry name" value="EGF_Ca-bd_CS"/>
</dbReference>
<reference evidence="4" key="3">
    <citation type="submission" date="2020-05" db="UniProtKB">
        <authorList>
            <consortium name="EnsemblMetazoa"/>
        </authorList>
    </citation>
    <scope>IDENTIFICATION</scope>
    <source>
        <strain evidence="4">USDA</strain>
    </source>
</reference>
<dbReference type="eggNOG" id="ENOG502RYTY">
    <property type="taxonomic scope" value="Eukaryota"/>
</dbReference>
<dbReference type="AlphaFoldDB" id="E0VMC6"/>
<dbReference type="InParanoid" id="E0VMC6"/>
<evidence type="ECO:0000313" key="5">
    <source>
        <dbReference type="Proteomes" id="UP000009046"/>
    </source>
</evidence>
<keyword evidence="1" id="KW-1015">Disulfide bond</keyword>
<reference evidence="3" key="2">
    <citation type="submission" date="2007-04" db="EMBL/GenBank/DDBJ databases">
        <title>The genome of the human body louse.</title>
        <authorList>
            <consortium name="The Human Body Louse Genome Consortium"/>
            <person name="Kirkness E."/>
            <person name="Walenz B."/>
            <person name="Hass B."/>
            <person name="Bruggner R."/>
            <person name="Strausberg R."/>
        </authorList>
    </citation>
    <scope>NUCLEOTIDE SEQUENCE</scope>
    <source>
        <strain evidence="3">USDA</strain>
    </source>
</reference>
<proteinExistence type="predicted"/>
<dbReference type="InterPro" id="IPR001881">
    <property type="entry name" value="EGF-like_Ca-bd_dom"/>
</dbReference>
<protein>
    <recommendedName>
        <fullName evidence="2">EGF-like calcium-binding domain-containing protein</fullName>
    </recommendedName>
</protein>
<dbReference type="EMBL" id="AAZO01003572">
    <property type="status" value="NOT_ANNOTATED_CDS"/>
    <property type="molecule type" value="Genomic_DNA"/>
</dbReference>
<evidence type="ECO:0000259" key="2">
    <source>
        <dbReference type="SMART" id="SM00179"/>
    </source>
</evidence>
<evidence type="ECO:0000313" key="4">
    <source>
        <dbReference type="EnsemblMetazoa" id="PHUM307820-PA"/>
    </source>
</evidence>
<name>E0VMC6_PEDHC</name>
<dbReference type="RefSeq" id="XP_002427270.1">
    <property type="nucleotide sequence ID" value="XM_002427225.1"/>
</dbReference>
<dbReference type="EMBL" id="DS235306">
    <property type="protein sequence ID" value="EEB14532.1"/>
    <property type="molecule type" value="Genomic_DNA"/>
</dbReference>
<sequence>MRSHETTERTESALREAILDVAYYLRRFKFNGYDPRYLKETNPPEKTIFIEFPNPPLKNIQWEVKKYCESSFYECVMYLQEKINKAILSRHLDSMTLIKENNWSIDKDLDYIKAADVECVKLLGLDESSFTLFANPIQKFQWMISALYYMCFYTMKEIQYLKFFHDSCDNYGSCLDWNFGLHNNDIRGNDNVPFSCALYSFCPDPCCPLKHLRESESCFLYSPCLRTSGSEKNCQFLRENNNYFDSLILNNWNVSCSCEQSGFRWDSKSGICVDIDECLENESICNTPFEMCKNFPGYYKCICNPLGYRENIETKKCEYDSITQKILYPANYFKMYTVADDEFPNENFDLLNKFKNVISDCVFNENFSFV</sequence>
<dbReference type="HOGENOM" id="CLU_054446_0_0_1"/>
<reference evidence="3" key="1">
    <citation type="submission" date="2007-04" db="EMBL/GenBank/DDBJ databases">
        <title>Annotation of Pediculus humanus corporis strain USDA.</title>
        <authorList>
            <person name="Kirkness E."/>
            <person name="Hannick L."/>
            <person name="Hass B."/>
            <person name="Bruggner R."/>
            <person name="Lawson D."/>
            <person name="Bidwell S."/>
            <person name="Joardar V."/>
            <person name="Caler E."/>
            <person name="Walenz B."/>
            <person name="Inman J."/>
            <person name="Schobel S."/>
            <person name="Galinsky K."/>
            <person name="Amedeo P."/>
            <person name="Strausberg R."/>
        </authorList>
    </citation>
    <scope>NUCLEOTIDE SEQUENCE</scope>
    <source>
        <strain evidence="3">USDA</strain>
    </source>
</reference>
<keyword evidence="5" id="KW-1185">Reference proteome</keyword>
<accession>E0VMC6</accession>
<dbReference type="CTD" id="8235772"/>
<evidence type="ECO:0000256" key="1">
    <source>
        <dbReference type="ARBA" id="ARBA00023157"/>
    </source>
</evidence>
<dbReference type="Proteomes" id="UP000009046">
    <property type="component" value="Unassembled WGS sequence"/>
</dbReference>
<dbReference type="OrthoDB" id="5985519at2759"/>